<dbReference type="Proteomes" id="UP000199138">
    <property type="component" value="Unassembled WGS sequence"/>
</dbReference>
<dbReference type="PROSITE" id="PS50005">
    <property type="entry name" value="TPR"/>
    <property type="match status" value="2"/>
</dbReference>
<dbReference type="RefSeq" id="WP_093025155.1">
    <property type="nucleotide sequence ID" value="NZ_FPBK01000007.1"/>
</dbReference>
<name>A0A1I7H5M3_9FLAO</name>
<evidence type="ECO:0000256" key="5">
    <source>
        <dbReference type="SAM" id="Phobius"/>
    </source>
</evidence>
<accession>A0A1I7H5M3</accession>
<evidence type="ECO:0000256" key="1">
    <source>
        <dbReference type="ARBA" id="ARBA00022737"/>
    </source>
</evidence>
<dbReference type="SMART" id="SM00028">
    <property type="entry name" value="TPR"/>
    <property type="match status" value="3"/>
</dbReference>
<keyword evidence="1" id="KW-0677">Repeat</keyword>
<feature type="region of interest" description="Disordered" evidence="4">
    <location>
        <begin position="1"/>
        <end position="32"/>
    </location>
</feature>
<keyword evidence="5" id="KW-0472">Membrane</keyword>
<dbReference type="InterPro" id="IPR049078">
    <property type="entry name" value="T7SS_EccA1-like_N"/>
</dbReference>
<evidence type="ECO:0000256" key="3">
    <source>
        <dbReference type="PROSITE-ProRule" id="PRU00339"/>
    </source>
</evidence>
<feature type="repeat" description="TPR" evidence="3">
    <location>
        <begin position="175"/>
        <end position="208"/>
    </location>
</feature>
<evidence type="ECO:0000313" key="7">
    <source>
        <dbReference type="EMBL" id="SFU55983.1"/>
    </source>
</evidence>
<gene>
    <name evidence="7" type="ORF">SAMN05216480_10789</name>
</gene>
<sequence>MATYNKRGYKSKAKKEKEVIEEPEVQSEEMDSTTAELFNSLDEGASKTEEWVENNKNTVLGVIGVIVVAAIGFFVYTKFIGTPKEEKASNDMFFAQEYFNEAMNGAEAKDSLLDLSLKGGNGTYGFLDIIEEYNGTKAANLATYSAGMAYLELKNYDKAIEYLDNFNADDEMLAPLAKGNIGDAFSQLGQYDDAMSYYDKAIALKDNDFTTPLYLFKAGMLAKEQKDYDKALKYFNRIKEEYPESQQAKTIDAYIALVENIK</sequence>
<dbReference type="OrthoDB" id="9808622at2"/>
<dbReference type="SUPFAM" id="SSF48452">
    <property type="entry name" value="TPR-like"/>
    <property type="match status" value="1"/>
</dbReference>
<dbReference type="InterPro" id="IPR011990">
    <property type="entry name" value="TPR-like_helical_dom_sf"/>
</dbReference>
<dbReference type="InterPro" id="IPR051685">
    <property type="entry name" value="Ycf3/AcsC/BcsC/TPR_MFPF"/>
</dbReference>
<dbReference type="Gene3D" id="1.25.40.10">
    <property type="entry name" value="Tetratricopeptide repeat domain"/>
    <property type="match status" value="2"/>
</dbReference>
<reference evidence="7 8" key="1">
    <citation type="submission" date="2016-10" db="EMBL/GenBank/DDBJ databases">
        <authorList>
            <person name="de Groot N.N."/>
        </authorList>
    </citation>
    <scope>NUCLEOTIDE SEQUENCE [LARGE SCALE GENOMIC DNA]</scope>
    <source>
        <strain evidence="7 8">CGMCC 1.12333</strain>
    </source>
</reference>
<dbReference type="InterPro" id="IPR019734">
    <property type="entry name" value="TPR_rpt"/>
</dbReference>
<keyword evidence="8" id="KW-1185">Reference proteome</keyword>
<dbReference type="AlphaFoldDB" id="A0A1I7H5M3"/>
<evidence type="ECO:0000313" key="8">
    <source>
        <dbReference type="Proteomes" id="UP000199138"/>
    </source>
</evidence>
<dbReference type="PANTHER" id="PTHR44943:SF4">
    <property type="entry name" value="TPR REPEAT-CONTAINING PROTEIN MJ0798"/>
    <property type="match status" value="1"/>
</dbReference>
<dbReference type="EMBL" id="FPBK01000007">
    <property type="protein sequence ID" value="SFU55983.1"/>
    <property type="molecule type" value="Genomic_DNA"/>
</dbReference>
<evidence type="ECO:0000256" key="2">
    <source>
        <dbReference type="ARBA" id="ARBA00022803"/>
    </source>
</evidence>
<evidence type="ECO:0000256" key="4">
    <source>
        <dbReference type="SAM" id="MobiDB-lite"/>
    </source>
</evidence>
<dbReference type="PANTHER" id="PTHR44943">
    <property type="entry name" value="CELLULOSE SYNTHASE OPERON PROTEIN C"/>
    <property type="match status" value="1"/>
</dbReference>
<feature type="compositionally biased region" description="Acidic residues" evidence="4">
    <location>
        <begin position="21"/>
        <end position="31"/>
    </location>
</feature>
<keyword evidence="5" id="KW-0812">Transmembrane</keyword>
<protein>
    <submittedName>
        <fullName evidence="7">Tetratricopeptide repeat-containing protein</fullName>
    </submittedName>
</protein>
<keyword evidence="5" id="KW-1133">Transmembrane helix</keyword>
<organism evidence="7 8">
    <name type="scientific">Pustulibacterium marinum</name>
    <dbReference type="NCBI Taxonomy" id="1224947"/>
    <lineage>
        <taxon>Bacteria</taxon>
        <taxon>Pseudomonadati</taxon>
        <taxon>Bacteroidota</taxon>
        <taxon>Flavobacteriia</taxon>
        <taxon>Flavobacteriales</taxon>
        <taxon>Flavobacteriaceae</taxon>
        <taxon>Pustulibacterium</taxon>
    </lineage>
</organism>
<keyword evidence="2 3" id="KW-0802">TPR repeat</keyword>
<dbReference type="STRING" id="1224947.SAMN05216480_10789"/>
<dbReference type="Pfam" id="PF21545">
    <property type="entry name" value="T7SS_EccA1_N"/>
    <property type="match status" value="1"/>
</dbReference>
<feature type="domain" description="ESX-1 secretion system protein EccA1-like N-terminal" evidence="6">
    <location>
        <begin position="129"/>
        <end position="249"/>
    </location>
</feature>
<proteinExistence type="predicted"/>
<feature type="transmembrane region" description="Helical" evidence="5">
    <location>
        <begin position="58"/>
        <end position="77"/>
    </location>
</feature>
<evidence type="ECO:0000259" key="6">
    <source>
        <dbReference type="Pfam" id="PF21545"/>
    </source>
</evidence>
<feature type="repeat" description="TPR" evidence="3">
    <location>
        <begin position="212"/>
        <end position="245"/>
    </location>
</feature>